<dbReference type="SUPFAM" id="SSF46689">
    <property type="entry name" value="Homeodomain-like"/>
    <property type="match status" value="1"/>
</dbReference>
<gene>
    <name evidence="6" type="ORF">KCV87_31095</name>
</gene>
<accession>A0AA45R3N6</accession>
<dbReference type="InterPro" id="IPR036271">
    <property type="entry name" value="Tet_transcr_reg_TetR-rel_C_sf"/>
</dbReference>
<sequence>MFNLGTISLTAEQLRYSPGVVESRAEAGLRPRTRRAILDAAVRVLAESPSASVADVAAVAGVGRTTVHRYFPERSDLLAGIEADLLERIDAATRAARTTEGPAGAALRRLCEEYFTLGDVLTLVYQDPTLLSRVRWTEATGSDLALLELVERGQREGEFDPAVDASWVCGVVWSLLFTAWLHARDPRASTHETLALCLETVRRTVVL</sequence>
<keyword evidence="3" id="KW-0804">Transcription</keyword>
<dbReference type="PROSITE" id="PS50977">
    <property type="entry name" value="HTH_TETR_2"/>
    <property type="match status" value="1"/>
</dbReference>
<feature type="DNA-binding region" description="H-T-H motif" evidence="4">
    <location>
        <begin position="52"/>
        <end position="71"/>
    </location>
</feature>
<evidence type="ECO:0000256" key="3">
    <source>
        <dbReference type="ARBA" id="ARBA00023163"/>
    </source>
</evidence>
<keyword evidence="2 4" id="KW-0238">DNA-binding</keyword>
<dbReference type="SUPFAM" id="SSF48498">
    <property type="entry name" value="Tetracyclin repressor-like, C-terminal domain"/>
    <property type="match status" value="1"/>
</dbReference>
<reference evidence="6" key="1">
    <citation type="submission" date="2021-04" db="EMBL/GenBank/DDBJ databases">
        <title>Genomic sequence of Actinosynnema pretiosum subsp. pretiosum ATCC 31280 (C-14919).</title>
        <authorList>
            <person name="Bai L."/>
            <person name="Wang X."/>
            <person name="Xiao Y."/>
        </authorList>
    </citation>
    <scope>NUCLEOTIDE SEQUENCE</scope>
    <source>
        <strain evidence="6">ATCC 31280</strain>
    </source>
</reference>
<dbReference type="EMBL" id="CP073249">
    <property type="protein sequence ID" value="QUF03765.1"/>
    <property type="molecule type" value="Genomic_DNA"/>
</dbReference>
<dbReference type="Gene3D" id="1.10.357.10">
    <property type="entry name" value="Tetracycline Repressor, domain 2"/>
    <property type="match status" value="1"/>
</dbReference>
<dbReference type="InterPro" id="IPR009057">
    <property type="entry name" value="Homeodomain-like_sf"/>
</dbReference>
<proteinExistence type="predicted"/>
<name>A0AA45R3N6_9PSEU</name>
<dbReference type="GO" id="GO:0003700">
    <property type="term" value="F:DNA-binding transcription factor activity"/>
    <property type="evidence" value="ECO:0007669"/>
    <property type="project" value="TreeGrafter"/>
</dbReference>
<dbReference type="AlphaFoldDB" id="A0AA45R3N6"/>
<protein>
    <submittedName>
        <fullName evidence="6">TetR family transcriptional regulator</fullName>
    </submittedName>
</protein>
<evidence type="ECO:0000256" key="2">
    <source>
        <dbReference type="ARBA" id="ARBA00023125"/>
    </source>
</evidence>
<keyword evidence="1" id="KW-0805">Transcription regulation</keyword>
<evidence type="ECO:0000313" key="7">
    <source>
        <dbReference type="Proteomes" id="UP000677152"/>
    </source>
</evidence>
<evidence type="ECO:0000259" key="5">
    <source>
        <dbReference type="PROSITE" id="PS50977"/>
    </source>
</evidence>
<evidence type="ECO:0000256" key="1">
    <source>
        <dbReference type="ARBA" id="ARBA00023015"/>
    </source>
</evidence>
<dbReference type="PANTHER" id="PTHR30055">
    <property type="entry name" value="HTH-TYPE TRANSCRIPTIONAL REGULATOR RUTR"/>
    <property type="match status" value="1"/>
</dbReference>
<dbReference type="GO" id="GO:0000976">
    <property type="term" value="F:transcription cis-regulatory region binding"/>
    <property type="evidence" value="ECO:0007669"/>
    <property type="project" value="TreeGrafter"/>
</dbReference>
<dbReference type="Pfam" id="PF00440">
    <property type="entry name" value="TetR_N"/>
    <property type="match status" value="1"/>
</dbReference>
<dbReference type="InterPro" id="IPR001647">
    <property type="entry name" value="HTH_TetR"/>
</dbReference>
<organism evidence="6 7">
    <name type="scientific">Actinosynnema pretiosum subsp. pretiosum</name>
    <dbReference type="NCBI Taxonomy" id="103721"/>
    <lineage>
        <taxon>Bacteria</taxon>
        <taxon>Bacillati</taxon>
        <taxon>Actinomycetota</taxon>
        <taxon>Actinomycetes</taxon>
        <taxon>Pseudonocardiales</taxon>
        <taxon>Pseudonocardiaceae</taxon>
        <taxon>Actinosynnema</taxon>
    </lineage>
</organism>
<feature type="domain" description="HTH tetR-type" evidence="5">
    <location>
        <begin position="31"/>
        <end position="89"/>
    </location>
</feature>
<evidence type="ECO:0000256" key="4">
    <source>
        <dbReference type="PROSITE-ProRule" id="PRU00335"/>
    </source>
</evidence>
<dbReference type="InterPro" id="IPR050109">
    <property type="entry name" value="HTH-type_TetR-like_transc_reg"/>
</dbReference>
<dbReference type="Proteomes" id="UP000677152">
    <property type="component" value="Chromosome"/>
</dbReference>
<evidence type="ECO:0000313" key="6">
    <source>
        <dbReference type="EMBL" id="QUF03765.1"/>
    </source>
</evidence>
<dbReference type="PANTHER" id="PTHR30055:SF234">
    <property type="entry name" value="HTH-TYPE TRANSCRIPTIONAL REGULATOR BETI"/>
    <property type="match status" value="1"/>
</dbReference>